<evidence type="ECO:0000256" key="6">
    <source>
        <dbReference type="PROSITE-ProRule" id="PRU00108"/>
    </source>
</evidence>
<evidence type="ECO:0000256" key="2">
    <source>
        <dbReference type="ARBA" id="ARBA00006503"/>
    </source>
</evidence>
<dbReference type="InterPro" id="IPR001356">
    <property type="entry name" value="HD"/>
</dbReference>
<dbReference type="InterPro" id="IPR051895">
    <property type="entry name" value="OTP_Homeobox"/>
</dbReference>
<evidence type="ECO:0000256" key="4">
    <source>
        <dbReference type="ARBA" id="ARBA00023155"/>
    </source>
</evidence>
<evidence type="ECO:0000313" key="11">
    <source>
        <dbReference type="Proteomes" id="UP000678499"/>
    </source>
</evidence>
<evidence type="ECO:0000259" key="9">
    <source>
        <dbReference type="PROSITE" id="PS50071"/>
    </source>
</evidence>
<dbReference type="Proteomes" id="UP000678499">
    <property type="component" value="Unassembled WGS sequence"/>
</dbReference>
<dbReference type="GO" id="GO:0030182">
    <property type="term" value="P:neuron differentiation"/>
    <property type="evidence" value="ECO:0007669"/>
    <property type="project" value="TreeGrafter"/>
</dbReference>
<dbReference type="PROSITE" id="PS00027">
    <property type="entry name" value="HOMEOBOX_1"/>
    <property type="match status" value="1"/>
</dbReference>
<dbReference type="PRINTS" id="PR00031">
    <property type="entry name" value="HTHREPRESSR"/>
</dbReference>
<dbReference type="PROSITE" id="PS50071">
    <property type="entry name" value="HOMEOBOX_2"/>
    <property type="match status" value="1"/>
</dbReference>
<keyword evidence="3 6" id="KW-0238">DNA-binding</keyword>
<feature type="DNA-binding region" description="Homeobox" evidence="6">
    <location>
        <begin position="44"/>
        <end position="103"/>
    </location>
</feature>
<evidence type="ECO:0000256" key="1">
    <source>
        <dbReference type="ARBA" id="ARBA00004123"/>
    </source>
</evidence>
<dbReference type="GO" id="GO:0005634">
    <property type="term" value="C:nucleus"/>
    <property type="evidence" value="ECO:0007669"/>
    <property type="project" value="UniProtKB-SubCell"/>
</dbReference>
<dbReference type="CDD" id="cd00086">
    <property type="entry name" value="homeodomain"/>
    <property type="match status" value="1"/>
</dbReference>
<dbReference type="SUPFAM" id="SSF46689">
    <property type="entry name" value="Homeodomain-like"/>
    <property type="match status" value="1"/>
</dbReference>
<evidence type="ECO:0000256" key="7">
    <source>
        <dbReference type="RuleBase" id="RU000682"/>
    </source>
</evidence>
<feature type="domain" description="Homeobox" evidence="9">
    <location>
        <begin position="42"/>
        <end position="102"/>
    </location>
</feature>
<protein>
    <recommendedName>
        <fullName evidence="9">Homeobox domain-containing protein</fullName>
    </recommendedName>
</protein>
<evidence type="ECO:0000256" key="5">
    <source>
        <dbReference type="ARBA" id="ARBA00023242"/>
    </source>
</evidence>
<feature type="compositionally biased region" description="Low complexity" evidence="8">
    <location>
        <begin position="265"/>
        <end position="275"/>
    </location>
</feature>
<dbReference type="AlphaFoldDB" id="A0A7R9BD82"/>
<dbReference type="InterPro" id="IPR017970">
    <property type="entry name" value="Homeobox_CS"/>
</dbReference>
<dbReference type="GO" id="GO:0003677">
    <property type="term" value="F:DNA binding"/>
    <property type="evidence" value="ECO:0007669"/>
    <property type="project" value="UniProtKB-UniRule"/>
</dbReference>
<organism evidence="10">
    <name type="scientific">Notodromas monacha</name>
    <dbReference type="NCBI Taxonomy" id="399045"/>
    <lineage>
        <taxon>Eukaryota</taxon>
        <taxon>Metazoa</taxon>
        <taxon>Ecdysozoa</taxon>
        <taxon>Arthropoda</taxon>
        <taxon>Crustacea</taxon>
        <taxon>Oligostraca</taxon>
        <taxon>Ostracoda</taxon>
        <taxon>Podocopa</taxon>
        <taxon>Podocopida</taxon>
        <taxon>Cypridocopina</taxon>
        <taxon>Cypridoidea</taxon>
        <taxon>Cyprididae</taxon>
        <taxon>Notodromas</taxon>
    </lineage>
</organism>
<comment type="subcellular location">
    <subcellularLocation>
        <location evidence="1 6 7">Nucleus</location>
    </subcellularLocation>
</comment>
<feature type="region of interest" description="Disordered" evidence="8">
    <location>
        <begin position="265"/>
        <end position="285"/>
    </location>
</feature>
<keyword evidence="5 6" id="KW-0539">Nucleus</keyword>
<dbReference type="FunFam" id="1.10.10.60:FF:000400">
    <property type="entry name" value="Orthopedia, isoform H"/>
    <property type="match status" value="1"/>
</dbReference>
<comment type="similarity">
    <text evidence="2">Belongs to the paired homeobox family. Bicoid subfamily.</text>
</comment>
<dbReference type="SMART" id="SM00389">
    <property type="entry name" value="HOX"/>
    <property type="match status" value="1"/>
</dbReference>
<name>A0A7R9BD82_9CRUS</name>
<gene>
    <name evidence="10" type="ORF">NMOB1V02_LOCUS972</name>
</gene>
<dbReference type="Gene3D" id="1.10.10.60">
    <property type="entry name" value="Homeodomain-like"/>
    <property type="match status" value="1"/>
</dbReference>
<dbReference type="InterPro" id="IPR000047">
    <property type="entry name" value="HTH_motif"/>
</dbReference>
<feature type="region of interest" description="Disordered" evidence="8">
    <location>
        <begin position="1"/>
        <end position="42"/>
    </location>
</feature>
<evidence type="ECO:0000256" key="3">
    <source>
        <dbReference type="ARBA" id="ARBA00023125"/>
    </source>
</evidence>
<dbReference type="EMBL" id="CAJPEX010000089">
    <property type="protein sequence ID" value="CAG0913220.1"/>
    <property type="molecule type" value="Genomic_DNA"/>
</dbReference>
<dbReference type="EMBL" id="OA882126">
    <property type="protein sequence ID" value="CAD7273068.1"/>
    <property type="molecule type" value="Genomic_DNA"/>
</dbReference>
<evidence type="ECO:0000313" key="10">
    <source>
        <dbReference type="EMBL" id="CAD7273068.1"/>
    </source>
</evidence>
<feature type="compositionally biased region" description="Polar residues" evidence="8">
    <location>
        <begin position="1"/>
        <end position="12"/>
    </location>
</feature>
<dbReference type="OrthoDB" id="6159439at2759"/>
<reference evidence="10" key="1">
    <citation type="submission" date="2020-11" db="EMBL/GenBank/DDBJ databases">
        <authorList>
            <person name="Tran Van P."/>
        </authorList>
    </citation>
    <scope>NUCLEOTIDE SEQUENCE</scope>
</reference>
<dbReference type="InterPro" id="IPR009057">
    <property type="entry name" value="Homeodomain-like_sf"/>
</dbReference>
<keyword evidence="4 6" id="KW-0371">Homeobox</keyword>
<dbReference type="GO" id="GO:0000981">
    <property type="term" value="F:DNA-binding transcription factor activity, RNA polymerase II-specific"/>
    <property type="evidence" value="ECO:0007669"/>
    <property type="project" value="InterPro"/>
</dbReference>
<sequence>MHTSGHSISATNVALPPGLTVHHGQVPPPLTSAGDLNGDKPIKQKRHRTRFTPAQLSELERCFSKTHYPDIFMREEIALRIGLTESRVQVWFQNRRAKWKKRKKTTNVFRTPGSLLPSHPGLGHFGSGPMAGMAMGKSGMGAESFCSSTPNMFSPPAAASDPGRWSMSAMSSGMTNTGFGFSSSLSPRTQNLGQFGGPGVSTLNSTGLGQMSSTPSPLSPAHLTSNLNTISSSMNAANNHQINYQPAYNLNALGTMNCSSLQEISCPSSRSRSSPTDGEISPDRHLACDGLSTPRLSDNYLASDTNEAWRDHLAGHFAGLRRKVYEHTATNITR</sequence>
<dbReference type="Pfam" id="PF00046">
    <property type="entry name" value="Homeodomain"/>
    <property type="match status" value="1"/>
</dbReference>
<dbReference type="PANTHER" id="PTHR46770">
    <property type="entry name" value="HOMEOBOX PROTEIN ORTHOPEDIA"/>
    <property type="match status" value="1"/>
</dbReference>
<keyword evidence="11" id="KW-1185">Reference proteome</keyword>
<proteinExistence type="inferred from homology"/>
<evidence type="ECO:0000256" key="8">
    <source>
        <dbReference type="SAM" id="MobiDB-lite"/>
    </source>
</evidence>
<accession>A0A7R9BD82</accession>
<dbReference type="PANTHER" id="PTHR46770:SF1">
    <property type="entry name" value="HOMEOBOX PROTEIN ORTHOPEDIA"/>
    <property type="match status" value="1"/>
</dbReference>